<feature type="region of interest" description="Disordered" evidence="1">
    <location>
        <begin position="53"/>
        <end position="73"/>
    </location>
</feature>
<dbReference type="Proteomes" id="UP000324282">
    <property type="component" value="Unassembled WGS sequence"/>
</dbReference>
<dbReference type="Proteomes" id="UP000077787">
    <property type="component" value="Chromosome"/>
</dbReference>
<feature type="compositionally biased region" description="Basic and acidic residues" evidence="1">
    <location>
        <begin position="53"/>
        <end position="62"/>
    </location>
</feature>
<reference evidence="3 5" key="2">
    <citation type="submission" date="2019-07" db="EMBL/GenBank/DDBJ databases">
        <title>Deep subsurface shale carbon reservoir microbial communities from Ohio and West Virginia, USA.</title>
        <authorList>
            <person name="Wrighton K."/>
        </authorList>
    </citation>
    <scope>NUCLEOTIDE SEQUENCE [LARGE SCALE GENOMIC DNA]</scope>
    <source>
        <strain evidence="3 5">NP_8Ht</strain>
    </source>
</reference>
<dbReference type="eggNOG" id="ENOG5031FWF">
    <property type="taxonomic scope" value="Bacteria"/>
</dbReference>
<dbReference type="EMBL" id="VNHQ01000012">
    <property type="protein sequence ID" value="TYP65083.1"/>
    <property type="molecule type" value="Genomic_DNA"/>
</dbReference>
<dbReference type="AlphaFoldDB" id="A0A172WKV1"/>
<dbReference type="OrthoDB" id="6924698at2"/>
<evidence type="ECO:0000313" key="2">
    <source>
        <dbReference type="EMBL" id="ANF23905.1"/>
    </source>
</evidence>
<evidence type="ECO:0000313" key="4">
    <source>
        <dbReference type="Proteomes" id="UP000077787"/>
    </source>
</evidence>
<evidence type="ECO:0000313" key="5">
    <source>
        <dbReference type="Proteomes" id="UP000324282"/>
    </source>
</evidence>
<sequence>MDKYHVNPTPMGWELTDQQSQETVLRTLTKDEMFTGLDSLMEGKTASVEVYDRHGTLEEERPYPGSSHPVSTR</sequence>
<proteinExistence type="predicted"/>
<protein>
    <recommendedName>
        <fullName evidence="6">DUF2188 domain-containing protein</fullName>
    </recommendedName>
</protein>
<name>A0A172WKV1_STUST</name>
<evidence type="ECO:0000313" key="3">
    <source>
        <dbReference type="EMBL" id="TYP65083.1"/>
    </source>
</evidence>
<organism evidence="2 4">
    <name type="scientific">Stutzerimonas stutzeri</name>
    <name type="common">Pseudomonas stutzeri</name>
    <dbReference type="NCBI Taxonomy" id="316"/>
    <lineage>
        <taxon>Bacteria</taxon>
        <taxon>Pseudomonadati</taxon>
        <taxon>Pseudomonadota</taxon>
        <taxon>Gammaproteobacteria</taxon>
        <taxon>Pseudomonadales</taxon>
        <taxon>Pseudomonadaceae</taxon>
        <taxon>Stutzerimonas</taxon>
    </lineage>
</organism>
<evidence type="ECO:0000256" key="1">
    <source>
        <dbReference type="SAM" id="MobiDB-lite"/>
    </source>
</evidence>
<dbReference type="RefSeq" id="WP_045425167.1">
    <property type="nucleotide sequence ID" value="NZ_CP015641.1"/>
</dbReference>
<dbReference type="EMBL" id="CP015641">
    <property type="protein sequence ID" value="ANF23905.1"/>
    <property type="molecule type" value="Genomic_DNA"/>
</dbReference>
<reference evidence="2 4" key="1">
    <citation type="submission" date="2016-05" db="EMBL/GenBank/DDBJ databases">
        <title>Genome sequence of Pseudomonas stutzeri 273 and identification of the exopolysaccharide biosynthesis locus.</title>
        <authorList>
            <person name="Wu S."/>
            <person name="Sun C."/>
        </authorList>
    </citation>
    <scope>NUCLEOTIDE SEQUENCE [LARGE SCALE GENOMIC DNA]</scope>
    <source>
        <strain evidence="2 4">273</strain>
    </source>
</reference>
<gene>
    <name evidence="3" type="ORF">A9A72_122206</name>
    <name evidence="2" type="ORF">PS273GM_01470</name>
</gene>
<accession>A0A172WKV1</accession>
<evidence type="ECO:0008006" key="6">
    <source>
        <dbReference type="Google" id="ProtNLM"/>
    </source>
</evidence>